<dbReference type="Gene3D" id="2.180.10.10">
    <property type="entry name" value="RHS repeat-associated core"/>
    <property type="match status" value="1"/>
</dbReference>
<gene>
    <name evidence="2" type="ORF">SAMN05192589_101372</name>
</gene>
<evidence type="ECO:0000313" key="2">
    <source>
        <dbReference type="EMBL" id="SDC16463.1"/>
    </source>
</evidence>
<reference evidence="2 3" key="1">
    <citation type="submission" date="2016-10" db="EMBL/GenBank/DDBJ databases">
        <authorList>
            <person name="de Groot N.N."/>
        </authorList>
    </citation>
    <scope>NUCLEOTIDE SEQUENCE [LARGE SCALE GENOMIC DNA]</scope>
    <source>
        <strain evidence="2 3">DSM 16619</strain>
    </source>
</reference>
<dbReference type="NCBIfam" id="TIGR03696">
    <property type="entry name" value="Rhs_assc_core"/>
    <property type="match status" value="1"/>
</dbReference>
<dbReference type="InterPro" id="IPR022385">
    <property type="entry name" value="Rhs_assc_core"/>
</dbReference>
<dbReference type="AlphaFoldDB" id="A0A1G6JCT2"/>
<dbReference type="RefSeq" id="WP_092739699.1">
    <property type="nucleotide sequence ID" value="NZ_FMZC01000001.1"/>
</dbReference>
<keyword evidence="3" id="KW-1185">Reference proteome</keyword>
<sequence length="195" mass="21369">MQNFKISRGRMVMKWFKYILLVSFLSLVAQGPALARYIQADPIGLDGGWNRFVYVDADPLSDFDPDGLVRKFRDPLDLMPLEGNGGGVGSNGGMGAGLTSNAARREVMTRAGIPTSQQPVSQSRNSSGREYSYDVPSPGGGTRRMSVQQQTLDRSHINQPHWEGGQAKIDSSTGQVRYNSYGCPALMNGKFKVDY</sequence>
<dbReference type="OrthoDB" id="5445630at2"/>
<organism evidence="2 3">
    <name type="scientific">Paracidovorax valerianellae</name>
    <dbReference type="NCBI Taxonomy" id="187868"/>
    <lineage>
        <taxon>Bacteria</taxon>
        <taxon>Pseudomonadati</taxon>
        <taxon>Pseudomonadota</taxon>
        <taxon>Betaproteobacteria</taxon>
        <taxon>Burkholderiales</taxon>
        <taxon>Comamonadaceae</taxon>
        <taxon>Paracidovorax</taxon>
    </lineage>
</organism>
<dbReference type="Proteomes" id="UP000198781">
    <property type="component" value="Unassembled WGS sequence"/>
</dbReference>
<dbReference type="STRING" id="187868.SAMN05192589_101372"/>
<proteinExistence type="predicted"/>
<accession>A0A1G6JCT2</accession>
<evidence type="ECO:0000256" key="1">
    <source>
        <dbReference type="SAM" id="MobiDB-lite"/>
    </source>
</evidence>
<evidence type="ECO:0000313" key="3">
    <source>
        <dbReference type="Proteomes" id="UP000198781"/>
    </source>
</evidence>
<protein>
    <submittedName>
        <fullName evidence="2">RHS repeat-associated core domain-containing protein</fullName>
    </submittedName>
</protein>
<dbReference type="EMBL" id="FMZC01000001">
    <property type="protein sequence ID" value="SDC16463.1"/>
    <property type="molecule type" value="Genomic_DNA"/>
</dbReference>
<name>A0A1G6JCT2_9BURK</name>
<feature type="compositionally biased region" description="Polar residues" evidence="1">
    <location>
        <begin position="114"/>
        <end position="129"/>
    </location>
</feature>
<feature type="region of interest" description="Disordered" evidence="1">
    <location>
        <begin position="110"/>
        <end position="170"/>
    </location>
</feature>